<comment type="caution">
    <text evidence="4">The sequence shown here is derived from an EMBL/GenBank/DDBJ whole genome shotgun (WGS) entry which is preliminary data.</text>
</comment>
<gene>
    <name evidence="4" type="ORF">QBC41DRAFT_329569</name>
</gene>
<feature type="domain" description="NADP-dependent oxidoreductase" evidence="3">
    <location>
        <begin position="68"/>
        <end position="404"/>
    </location>
</feature>
<accession>A0AA40D4P3</accession>
<dbReference type="PANTHER" id="PTHR42686">
    <property type="entry name" value="GH17980P-RELATED"/>
    <property type="match status" value="1"/>
</dbReference>
<dbReference type="Gene3D" id="3.20.20.100">
    <property type="entry name" value="NADP-dependent oxidoreductase domain"/>
    <property type="match status" value="1"/>
</dbReference>
<dbReference type="AlphaFoldDB" id="A0AA40D4P3"/>
<dbReference type="InterPro" id="IPR044480">
    <property type="entry name" value="Ara2-like"/>
</dbReference>
<evidence type="ECO:0000313" key="4">
    <source>
        <dbReference type="EMBL" id="KAK0662571.1"/>
    </source>
</evidence>
<protein>
    <submittedName>
        <fullName evidence="4">Aldo/keto reductase family-domain-containing protein</fullName>
    </submittedName>
</protein>
<feature type="region of interest" description="Disordered" evidence="2">
    <location>
        <begin position="1"/>
        <end position="40"/>
    </location>
</feature>
<dbReference type="Pfam" id="PF00248">
    <property type="entry name" value="Aldo_ket_red"/>
    <property type="match status" value="1"/>
</dbReference>
<reference evidence="4" key="1">
    <citation type="submission" date="2023-06" db="EMBL/GenBank/DDBJ databases">
        <title>Genome-scale phylogeny and comparative genomics of the fungal order Sordariales.</title>
        <authorList>
            <consortium name="Lawrence Berkeley National Laboratory"/>
            <person name="Hensen N."/>
            <person name="Bonometti L."/>
            <person name="Westerberg I."/>
            <person name="Brannstrom I.O."/>
            <person name="Guillou S."/>
            <person name="Cros-Aarteil S."/>
            <person name="Calhoun S."/>
            <person name="Haridas S."/>
            <person name="Kuo A."/>
            <person name="Mondo S."/>
            <person name="Pangilinan J."/>
            <person name="Riley R."/>
            <person name="Labutti K."/>
            <person name="Andreopoulos B."/>
            <person name="Lipzen A."/>
            <person name="Chen C."/>
            <person name="Yanf M."/>
            <person name="Daum C."/>
            <person name="Ng V."/>
            <person name="Clum A."/>
            <person name="Steindorff A."/>
            <person name="Ohm R."/>
            <person name="Martin F."/>
            <person name="Silar P."/>
            <person name="Natvig D."/>
            <person name="Lalanne C."/>
            <person name="Gautier V."/>
            <person name="Ament-Velasquez S.L."/>
            <person name="Kruys A."/>
            <person name="Hutchinson M.I."/>
            <person name="Powell A.J."/>
            <person name="Barry K."/>
            <person name="Miller A.N."/>
            <person name="Grigoriev I.V."/>
            <person name="Debuchy R."/>
            <person name="Gladieux P."/>
            <person name="Thoren M.H."/>
            <person name="Johannesson H."/>
        </authorList>
    </citation>
    <scope>NUCLEOTIDE SEQUENCE</scope>
    <source>
        <strain evidence="4">CBS 307.81</strain>
    </source>
</reference>
<evidence type="ECO:0000256" key="2">
    <source>
        <dbReference type="SAM" id="MobiDB-lite"/>
    </source>
</evidence>
<evidence type="ECO:0000259" key="3">
    <source>
        <dbReference type="Pfam" id="PF00248"/>
    </source>
</evidence>
<feature type="compositionally biased region" description="Polar residues" evidence="2">
    <location>
        <begin position="1"/>
        <end position="11"/>
    </location>
</feature>
<dbReference type="InterPro" id="IPR020471">
    <property type="entry name" value="AKR"/>
</dbReference>
<evidence type="ECO:0000313" key="5">
    <source>
        <dbReference type="Proteomes" id="UP001174997"/>
    </source>
</evidence>
<dbReference type="Proteomes" id="UP001174997">
    <property type="component" value="Unassembled WGS sequence"/>
</dbReference>
<dbReference type="EMBL" id="JAULSY010000137">
    <property type="protein sequence ID" value="KAK0662571.1"/>
    <property type="molecule type" value="Genomic_DNA"/>
</dbReference>
<proteinExistence type="predicted"/>
<dbReference type="PANTHER" id="PTHR42686:SF1">
    <property type="entry name" value="GH17980P-RELATED"/>
    <property type="match status" value="1"/>
</dbReference>
<name>A0AA40D4P3_9PEZI</name>
<evidence type="ECO:0000256" key="1">
    <source>
        <dbReference type="ARBA" id="ARBA00023002"/>
    </source>
</evidence>
<sequence>MTRSLPHTNSKPHVHLSSPVRSPRQSHHPNPPTRPISDTSVITTSLQPSSTMAPSKPHPPISTTLPPLLLGTATFNHQYVSDPLSMPYRDIVSRAISLGVKAFDTSPYYGPSEVLLGTALDSLMNPTASASNPLPIPLERESIFLVTKAGRIAGDEFDYSPTWIKYSILRSLQRLHTEYLDLVYMHDVEFVSPDEVLTAVKELRKLRDEEGLVRYVGISGFPADVLASLAEMILDKTGEPLDAVLSYGHFTVQNRKLALPWVTGETSPEESSSSPLARLKRAGVEVVLNASMLGMGLLTNRGIPPDERSEASPLAKWHPSPPELRVACKDLSDITATAGERLESVAIRWSLQEWARIGAAAGVGVQVPSAASGSNTAKVGATVCGVSSISELEETVAEWKGVLSSLGHVVEGRTDPAYGKERQNKVVQLVEKKLWPALGSWVDYAWDSPGPGYVNTRREEDQGRIPSDSIMIAYQQRKAARLAVDAEPKK</sequence>
<organism evidence="4 5">
    <name type="scientific">Cercophora samala</name>
    <dbReference type="NCBI Taxonomy" id="330535"/>
    <lineage>
        <taxon>Eukaryota</taxon>
        <taxon>Fungi</taxon>
        <taxon>Dikarya</taxon>
        <taxon>Ascomycota</taxon>
        <taxon>Pezizomycotina</taxon>
        <taxon>Sordariomycetes</taxon>
        <taxon>Sordariomycetidae</taxon>
        <taxon>Sordariales</taxon>
        <taxon>Lasiosphaeriaceae</taxon>
        <taxon>Cercophora</taxon>
    </lineage>
</organism>
<keyword evidence="5" id="KW-1185">Reference proteome</keyword>
<keyword evidence="1" id="KW-0560">Oxidoreductase</keyword>
<dbReference type="InterPro" id="IPR036812">
    <property type="entry name" value="NAD(P)_OxRdtase_dom_sf"/>
</dbReference>
<dbReference type="SUPFAM" id="SSF51430">
    <property type="entry name" value="NAD(P)-linked oxidoreductase"/>
    <property type="match status" value="1"/>
</dbReference>
<dbReference type="GO" id="GO:0045290">
    <property type="term" value="F:D-arabinose 1-dehydrogenase [NAD(P)+] activity"/>
    <property type="evidence" value="ECO:0007669"/>
    <property type="project" value="InterPro"/>
</dbReference>
<dbReference type="CDD" id="cd19164">
    <property type="entry name" value="AKR_ARA2"/>
    <property type="match status" value="1"/>
</dbReference>
<dbReference type="GO" id="GO:0005829">
    <property type="term" value="C:cytosol"/>
    <property type="evidence" value="ECO:0007669"/>
    <property type="project" value="TreeGrafter"/>
</dbReference>
<dbReference type="InterPro" id="IPR023210">
    <property type="entry name" value="NADP_OxRdtase_dom"/>
</dbReference>
<dbReference type="GO" id="GO:0070485">
    <property type="term" value="P:dehydro-D-arabinono-1,4-lactone biosynthetic process"/>
    <property type="evidence" value="ECO:0007669"/>
    <property type="project" value="TreeGrafter"/>
</dbReference>